<organism evidence="1 2">
    <name type="scientific">Trichonephila clavata</name>
    <name type="common">Joro spider</name>
    <name type="synonym">Nephila clavata</name>
    <dbReference type="NCBI Taxonomy" id="2740835"/>
    <lineage>
        <taxon>Eukaryota</taxon>
        <taxon>Metazoa</taxon>
        <taxon>Ecdysozoa</taxon>
        <taxon>Arthropoda</taxon>
        <taxon>Chelicerata</taxon>
        <taxon>Arachnida</taxon>
        <taxon>Araneae</taxon>
        <taxon>Araneomorphae</taxon>
        <taxon>Entelegynae</taxon>
        <taxon>Araneoidea</taxon>
        <taxon>Nephilidae</taxon>
        <taxon>Trichonephila</taxon>
    </lineage>
</organism>
<dbReference type="EMBL" id="BMAO01036146">
    <property type="protein sequence ID" value="GFR08265.1"/>
    <property type="molecule type" value="Genomic_DNA"/>
</dbReference>
<dbReference type="AlphaFoldDB" id="A0A8X6INT7"/>
<accession>A0A8X6INT7</accession>
<keyword evidence="2" id="KW-1185">Reference proteome</keyword>
<reference evidence="1" key="1">
    <citation type="submission" date="2020-07" db="EMBL/GenBank/DDBJ databases">
        <title>Multicomponent nature underlies the extraordinary mechanical properties of spider dragline silk.</title>
        <authorList>
            <person name="Kono N."/>
            <person name="Nakamura H."/>
            <person name="Mori M."/>
            <person name="Yoshida Y."/>
            <person name="Ohtoshi R."/>
            <person name="Malay A.D."/>
            <person name="Moran D.A.P."/>
            <person name="Tomita M."/>
            <person name="Numata K."/>
            <person name="Arakawa K."/>
        </authorList>
    </citation>
    <scope>NUCLEOTIDE SEQUENCE</scope>
</reference>
<comment type="caution">
    <text evidence="1">The sequence shown here is derived from an EMBL/GenBank/DDBJ whole genome shotgun (WGS) entry which is preliminary data.</text>
</comment>
<sequence>MSKFPKRYLSVPRGQQKAEGCSIDRRTFNASPGPGDFPVSCFEILSTHFGKGFYRGGAYCFTQIRTGGGDPHMECRGDEKRALPYVRYIDIPLSIVFAERKSFKICCGYVFRDAILIFSTLSLATKIKLVVELGARCGIGGRYSLPRCSCCWCSGRSLLGPTT</sequence>
<protein>
    <submittedName>
        <fullName evidence="1">Uncharacterized protein</fullName>
    </submittedName>
</protein>
<name>A0A8X6INT7_TRICU</name>
<dbReference type="Proteomes" id="UP000887116">
    <property type="component" value="Unassembled WGS sequence"/>
</dbReference>
<evidence type="ECO:0000313" key="2">
    <source>
        <dbReference type="Proteomes" id="UP000887116"/>
    </source>
</evidence>
<evidence type="ECO:0000313" key="1">
    <source>
        <dbReference type="EMBL" id="GFR08265.1"/>
    </source>
</evidence>
<gene>
    <name evidence="1" type="ORF">TNCT_129171</name>
</gene>
<proteinExistence type="predicted"/>